<keyword evidence="1" id="KW-0812">Transmembrane</keyword>
<dbReference type="EMBL" id="VYZN01000031">
    <property type="protein sequence ID" value="KAE9533898.1"/>
    <property type="molecule type" value="Genomic_DNA"/>
</dbReference>
<evidence type="ECO:0000313" key="2">
    <source>
        <dbReference type="EMBL" id="KAE9533898.1"/>
    </source>
</evidence>
<dbReference type="Proteomes" id="UP000475862">
    <property type="component" value="Unassembled WGS sequence"/>
</dbReference>
<dbReference type="AlphaFoldDB" id="A0A6G0TLH0"/>
<feature type="transmembrane region" description="Helical" evidence="1">
    <location>
        <begin position="215"/>
        <end position="233"/>
    </location>
</feature>
<proteinExistence type="predicted"/>
<keyword evidence="1" id="KW-0472">Membrane</keyword>
<evidence type="ECO:0000313" key="3">
    <source>
        <dbReference type="Proteomes" id="UP000475862"/>
    </source>
</evidence>
<protein>
    <submittedName>
        <fullName evidence="2">Uncharacterized protein</fullName>
    </submittedName>
</protein>
<comment type="caution">
    <text evidence="2">The sequence shown here is derived from an EMBL/GenBank/DDBJ whole genome shotgun (WGS) entry which is preliminary data.</text>
</comment>
<keyword evidence="1" id="KW-1133">Transmembrane helix</keyword>
<sequence>MVAIAIESNKYTVDGLPNFRDDYNIPSQDTYFIGEASIYRHRYLTVTSKEDIRIMKSLKVNMKVLPQNKFDLSCGRPVIMNSTDTLRENFYLLGTQLLIVYRIDLIRNDNMSSNFMFLGKEIKILFQEKIKFLEILKNIRANIFTIQILELLECINIAKVINTSNTLNYETHPSREIIKSSLKLILKLYLLTQFQNEKHVFGDGTFNAPKCLFNYIYYIFTKITIIFPLLLFFKQQANFKFFDVMGYLFCNFYLQCIRQNKLILNEYLNKLSETNTWLRAQVLFFWVKLLTT</sequence>
<reference evidence="2 3" key="1">
    <citation type="submission" date="2019-08" db="EMBL/GenBank/DDBJ databases">
        <title>The genome of the soybean aphid Biotype 1, its phylome, world population structure and adaptation to the North American continent.</title>
        <authorList>
            <person name="Giordano R."/>
            <person name="Donthu R.K."/>
            <person name="Hernandez A.G."/>
            <person name="Wright C.L."/>
            <person name="Zimin A.V."/>
        </authorList>
    </citation>
    <scope>NUCLEOTIDE SEQUENCE [LARGE SCALE GENOMIC DNA]</scope>
    <source>
        <tissue evidence="2">Whole aphids</tissue>
    </source>
</reference>
<keyword evidence="3" id="KW-1185">Reference proteome</keyword>
<accession>A0A6G0TLH0</accession>
<organism evidence="2 3">
    <name type="scientific">Aphis glycines</name>
    <name type="common">Soybean aphid</name>
    <dbReference type="NCBI Taxonomy" id="307491"/>
    <lineage>
        <taxon>Eukaryota</taxon>
        <taxon>Metazoa</taxon>
        <taxon>Ecdysozoa</taxon>
        <taxon>Arthropoda</taxon>
        <taxon>Hexapoda</taxon>
        <taxon>Insecta</taxon>
        <taxon>Pterygota</taxon>
        <taxon>Neoptera</taxon>
        <taxon>Paraneoptera</taxon>
        <taxon>Hemiptera</taxon>
        <taxon>Sternorrhyncha</taxon>
        <taxon>Aphidomorpha</taxon>
        <taxon>Aphidoidea</taxon>
        <taxon>Aphididae</taxon>
        <taxon>Aphidini</taxon>
        <taxon>Aphis</taxon>
        <taxon>Aphis</taxon>
    </lineage>
</organism>
<name>A0A6G0TLH0_APHGL</name>
<gene>
    <name evidence="2" type="ORF">AGLY_008977</name>
</gene>
<evidence type="ECO:0000256" key="1">
    <source>
        <dbReference type="SAM" id="Phobius"/>
    </source>
</evidence>